<protein>
    <recommendedName>
        <fullName evidence="5">Chemotaxis protein methyltransferase</fullName>
        <ecNumber evidence="5">2.1.1.80</ecNumber>
    </recommendedName>
</protein>
<dbReference type="RefSeq" id="WP_072709959.1">
    <property type="nucleotide sequence ID" value="NZ_FMJB01000066.1"/>
</dbReference>
<evidence type="ECO:0000256" key="6">
    <source>
        <dbReference type="PIRSR" id="PIRSR000410-1"/>
    </source>
</evidence>
<evidence type="ECO:0000256" key="3">
    <source>
        <dbReference type="ARBA" id="ARBA00022679"/>
    </source>
</evidence>
<dbReference type="PANTHER" id="PTHR24422">
    <property type="entry name" value="CHEMOTAXIS PROTEIN METHYLTRANSFERASE"/>
    <property type="match status" value="1"/>
</dbReference>
<evidence type="ECO:0000256" key="4">
    <source>
        <dbReference type="ARBA" id="ARBA00022691"/>
    </source>
</evidence>
<sequence length="278" mass="31875">MIPVSEQLSCNKARFRALVTQVTGIQMPENKQSMIEGRMRRRFSVLGLSSMDAYLDHLFDGHTLQDEMPYIVDLMSTNKTDFFREPAHFKWLMHKIMPEHPTSQPMRIWSAASSSGQEAYTIAMLMSEYALQNPGFKYGILGTDISQGIVEEARAGVYPEEQLLDIPDALLERYFVMGHNSKGLRCGRVEKTLRDRVKFEQMNLIHGNYPVDKELDVVFLRNVLIYFDPPTQTRVIKEITDHVKVGGYLFVGHSESMVVTDSRLKQVSFAVFKKERAT</sequence>
<name>A0A1M4N741_9RHOB</name>
<dbReference type="Proteomes" id="UP000184085">
    <property type="component" value="Unassembled WGS sequence"/>
</dbReference>
<keyword evidence="2 5" id="KW-0489">Methyltransferase</keyword>
<dbReference type="InterPro" id="IPR022641">
    <property type="entry name" value="CheR_N"/>
</dbReference>
<feature type="binding site" evidence="6">
    <location>
        <position position="80"/>
    </location>
    <ligand>
        <name>S-adenosyl-L-methionine</name>
        <dbReference type="ChEBI" id="CHEBI:59789"/>
    </ligand>
</feature>
<feature type="binding site" evidence="6">
    <location>
        <position position="144"/>
    </location>
    <ligand>
        <name>S-adenosyl-L-methionine</name>
        <dbReference type="ChEBI" id="CHEBI:59789"/>
    </ligand>
</feature>
<keyword evidence="4 5" id="KW-0949">S-adenosyl-L-methionine</keyword>
<dbReference type="SUPFAM" id="SSF53335">
    <property type="entry name" value="S-adenosyl-L-methionine-dependent methyltransferases"/>
    <property type="match status" value="1"/>
</dbReference>
<dbReference type="PRINTS" id="PR00996">
    <property type="entry name" value="CHERMTFRASE"/>
</dbReference>
<dbReference type="AlphaFoldDB" id="A0A1M4N741"/>
<dbReference type="SMART" id="SM00138">
    <property type="entry name" value="MeTrc"/>
    <property type="match status" value="1"/>
</dbReference>
<feature type="binding site" evidence="6">
    <location>
        <position position="118"/>
    </location>
    <ligand>
        <name>S-adenosyl-L-methionine</name>
        <dbReference type="ChEBI" id="CHEBI:59789"/>
    </ligand>
</feature>
<evidence type="ECO:0000256" key="1">
    <source>
        <dbReference type="ARBA" id="ARBA00001541"/>
    </source>
</evidence>
<dbReference type="Gene3D" id="3.40.50.150">
    <property type="entry name" value="Vaccinia Virus protein VP39"/>
    <property type="match status" value="1"/>
</dbReference>
<dbReference type="EC" id="2.1.1.80" evidence="5"/>
<evidence type="ECO:0000313" key="9">
    <source>
        <dbReference type="Proteomes" id="UP000184085"/>
    </source>
</evidence>
<dbReference type="Pfam" id="PF03705">
    <property type="entry name" value="CheR_N"/>
    <property type="match status" value="1"/>
</dbReference>
<comment type="function">
    <text evidence="5">Methylation of the membrane-bound methyl-accepting chemotaxis proteins (MCP) to form gamma-glutamyl methyl ester residues in MCP.</text>
</comment>
<evidence type="ECO:0000313" key="8">
    <source>
        <dbReference type="EMBL" id="SCM69864.1"/>
    </source>
</evidence>
<dbReference type="InterPro" id="IPR026024">
    <property type="entry name" value="Chemotaxis_MeTrfase_CheR"/>
</dbReference>
<proteinExistence type="predicted"/>
<reference evidence="9" key="1">
    <citation type="submission" date="2016-09" db="EMBL/GenBank/DDBJ databases">
        <authorList>
            <person name="Wibberg D."/>
        </authorList>
    </citation>
    <scope>NUCLEOTIDE SEQUENCE [LARGE SCALE GENOMIC DNA]</scope>
</reference>
<keyword evidence="9" id="KW-1185">Reference proteome</keyword>
<dbReference type="InterPro" id="IPR022642">
    <property type="entry name" value="CheR_C"/>
</dbReference>
<feature type="binding site" evidence="6">
    <location>
        <begin position="203"/>
        <end position="204"/>
    </location>
    <ligand>
        <name>S-adenosyl-L-methionine</name>
        <dbReference type="ChEBI" id="CHEBI:59789"/>
    </ligand>
</feature>
<comment type="catalytic activity">
    <reaction evidence="1 5">
        <text>L-glutamyl-[protein] + S-adenosyl-L-methionine = [protein]-L-glutamate 5-O-methyl ester + S-adenosyl-L-homocysteine</text>
        <dbReference type="Rhea" id="RHEA:24452"/>
        <dbReference type="Rhea" id="RHEA-COMP:10208"/>
        <dbReference type="Rhea" id="RHEA-COMP:10311"/>
        <dbReference type="ChEBI" id="CHEBI:29973"/>
        <dbReference type="ChEBI" id="CHEBI:57856"/>
        <dbReference type="ChEBI" id="CHEBI:59789"/>
        <dbReference type="ChEBI" id="CHEBI:82795"/>
        <dbReference type="EC" id="2.1.1.80"/>
    </reaction>
</comment>
<keyword evidence="3 5" id="KW-0808">Transferase</keyword>
<feature type="binding site" evidence="6">
    <location>
        <begin position="221"/>
        <end position="222"/>
    </location>
    <ligand>
        <name>S-adenosyl-L-methionine</name>
        <dbReference type="ChEBI" id="CHEBI:59789"/>
    </ligand>
</feature>
<evidence type="ECO:0000259" key="7">
    <source>
        <dbReference type="PROSITE" id="PS50123"/>
    </source>
</evidence>
<feature type="binding site" evidence="6">
    <location>
        <position position="78"/>
    </location>
    <ligand>
        <name>S-adenosyl-L-methionine</name>
        <dbReference type="ChEBI" id="CHEBI:59789"/>
    </ligand>
</feature>
<dbReference type="InterPro" id="IPR050903">
    <property type="entry name" value="Bact_Chemotaxis_MeTrfase"/>
</dbReference>
<dbReference type="GO" id="GO:0032259">
    <property type="term" value="P:methylation"/>
    <property type="evidence" value="ECO:0007669"/>
    <property type="project" value="UniProtKB-KW"/>
</dbReference>
<dbReference type="PANTHER" id="PTHR24422:SF26">
    <property type="entry name" value="CHEMOTAXIS PROTEIN METHYLTRANSFERASE"/>
    <property type="match status" value="1"/>
</dbReference>
<dbReference type="GO" id="GO:0008983">
    <property type="term" value="F:protein-glutamate O-methyltransferase activity"/>
    <property type="evidence" value="ECO:0007669"/>
    <property type="project" value="UniProtKB-EC"/>
</dbReference>
<dbReference type="EMBL" id="FMJB01000066">
    <property type="protein sequence ID" value="SCM69864.1"/>
    <property type="molecule type" value="Genomic_DNA"/>
</dbReference>
<evidence type="ECO:0000256" key="2">
    <source>
        <dbReference type="ARBA" id="ARBA00022603"/>
    </source>
</evidence>
<dbReference type="InterPro" id="IPR000780">
    <property type="entry name" value="CheR_MeTrfase"/>
</dbReference>
<organism evidence="8 9">
    <name type="scientific">Donghicola eburneus</name>
    <dbReference type="NCBI Taxonomy" id="393278"/>
    <lineage>
        <taxon>Bacteria</taxon>
        <taxon>Pseudomonadati</taxon>
        <taxon>Pseudomonadota</taxon>
        <taxon>Alphaproteobacteria</taxon>
        <taxon>Rhodobacterales</taxon>
        <taxon>Roseobacteraceae</taxon>
        <taxon>Donghicola</taxon>
    </lineage>
</organism>
<accession>A0A1M4N741</accession>
<dbReference type="PIRSF" id="PIRSF000410">
    <property type="entry name" value="CheR"/>
    <property type="match status" value="1"/>
</dbReference>
<dbReference type="CDD" id="cd02440">
    <property type="entry name" value="AdoMet_MTases"/>
    <property type="match status" value="1"/>
</dbReference>
<dbReference type="Pfam" id="PF01739">
    <property type="entry name" value="CheR"/>
    <property type="match status" value="1"/>
</dbReference>
<feature type="domain" description="CheR-type methyltransferase" evidence="7">
    <location>
        <begin position="14"/>
        <end position="278"/>
    </location>
</feature>
<evidence type="ECO:0000256" key="5">
    <source>
        <dbReference type="PIRNR" id="PIRNR000410"/>
    </source>
</evidence>
<feature type="binding site" evidence="6">
    <location>
        <position position="84"/>
    </location>
    <ligand>
        <name>S-adenosyl-L-methionine</name>
        <dbReference type="ChEBI" id="CHEBI:59789"/>
    </ligand>
</feature>
<dbReference type="SUPFAM" id="SSF47757">
    <property type="entry name" value="Chemotaxis receptor methyltransferase CheR, N-terminal domain"/>
    <property type="match status" value="1"/>
</dbReference>
<dbReference type="InterPro" id="IPR029063">
    <property type="entry name" value="SAM-dependent_MTases_sf"/>
</dbReference>
<dbReference type="PROSITE" id="PS50123">
    <property type="entry name" value="CHER"/>
    <property type="match status" value="1"/>
</dbReference>
<gene>
    <name evidence="8" type="ORF">KARMA_4107</name>
</gene>
<dbReference type="Gene3D" id="1.10.155.10">
    <property type="entry name" value="Chemotaxis receptor methyltransferase CheR, N-terminal domain"/>
    <property type="match status" value="1"/>
</dbReference>
<dbReference type="InterPro" id="IPR036804">
    <property type="entry name" value="CheR_N_sf"/>
</dbReference>